<keyword evidence="1" id="KW-0472">Membrane</keyword>
<protein>
    <submittedName>
        <fullName evidence="2">Uncharacterized protein</fullName>
    </submittedName>
</protein>
<feature type="transmembrane region" description="Helical" evidence="1">
    <location>
        <begin position="54"/>
        <end position="75"/>
    </location>
</feature>
<keyword evidence="3" id="KW-1185">Reference proteome</keyword>
<accession>A0A853DS64</accession>
<feature type="transmembrane region" description="Helical" evidence="1">
    <location>
        <begin position="87"/>
        <end position="110"/>
    </location>
</feature>
<gene>
    <name evidence="2" type="ORF">HNR14_002180</name>
</gene>
<keyword evidence="1" id="KW-0812">Transmembrane</keyword>
<reference evidence="2 3" key="1">
    <citation type="submission" date="2020-07" db="EMBL/GenBank/DDBJ databases">
        <title>Sequencing the genomes of 1000 actinobacteria strains.</title>
        <authorList>
            <person name="Klenk H.-P."/>
        </authorList>
    </citation>
    <scope>NUCLEOTIDE SEQUENCE [LARGE SCALE GENOMIC DNA]</scope>
    <source>
        <strain evidence="2 3">DSM 15166</strain>
    </source>
</reference>
<name>A0A853DS64_9MICO</name>
<dbReference type="RefSeq" id="WP_179701062.1">
    <property type="nucleotide sequence ID" value="NZ_BAAAHA010000006.1"/>
</dbReference>
<organism evidence="2 3">
    <name type="scientific">Leifsonia naganoensis</name>
    <dbReference type="NCBI Taxonomy" id="150025"/>
    <lineage>
        <taxon>Bacteria</taxon>
        <taxon>Bacillati</taxon>
        <taxon>Actinomycetota</taxon>
        <taxon>Actinomycetes</taxon>
        <taxon>Micrococcales</taxon>
        <taxon>Microbacteriaceae</taxon>
        <taxon>Leifsonia</taxon>
    </lineage>
</organism>
<evidence type="ECO:0000313" key="3">
    <source>
        <dbReference type="Proteomes" id="UP000521075"/>
    </source>
</evidence>
<evidence type="ECO:0000256" key="1">
    <source>
        <dbReference type="SAM" id="Phobius"/>
    </source>
</evidence>
<feature type="transmembrane region" description="Helical" evidence="1">
    <location>
        <begin position="116"/>
        <end position="135"/>
    </location>
</feature>
<evidence type="ECO:0000313" key="2">
    <source>
        <dbReference type="EMBL" id="NYK10299.1"/>
    </source>
</evidence>
<proteinExistence type="predicted"/>
<dbReference type="EMBL" id="JACCHJ010000001">
    <property type="protein sequence ID" value="NYK10299.1"/>
    <property type="molecule type" value="Genomic_DNA"/>
</dbReference>
<feature type="transmembrane region" description="Helical" evidence="1">
    <location>
        <begin position="21"/>
        <end position="42"/>
    </location>
</feature>
<dbReference type="AlphaFoldDB" id="A0A853DS64"/>
<dbReference type="Proteomes" id="UP000521075">
    <property type="component" value="Unassembled WGS sequence"/>
</dbReference>
<comment type="caution">
    <text evidence="2">The sequence shown here is derived from an EMBL/GenBank/DDBJ whole genome shotgun (WGS) entry which is preliminary data.</text>
</comment>
<keyword evidence="1" id="KW-1133">Transmembrane helix</keyword>
<sequence>MTSELDTRATGPTERRRTRGFALQFTLGMVAYVLVLVASIIWGDLDGDDPVRFLWALAPVVPVAAVAVVLVRFVLRSDEFELVQTLKGLAIGFVVTMLLAVIAGFLGIAGLDIPGLGWWLYGGGMLAWLVASIAIKLR</sequence>